<dbReference type="PROSITE" id="PS50280">
    <property type="entry name" value="SET"/>
    <property type="match status" value="1"/>
</dbReference>
<dbReference type="PANTHER" id="PTHR12350:SF19">
    <property type="entry name" value="SET DOMAIN-CONTAINING PROTEIN"/>
    <property type="match status" value="1"/>
</dbReference>
<protein>
    <recommendedName>
        <fullName evidence="1">SET domain-containing protein</fullName>
    </recommendedName>
</protein>
<dbReference type="PANTHER" id="PTHR12350">
    <property type="entry name" value="HISTONE-LYSINE N-METHYLTRANSFERASE-RELATED"/>
    <property type="match status" value="1"/>
</dbReference>
<feature type="domain" description="SET" evidence="1">
    <location>
        <begin position="2"/>
        <end position="107"/>
    </location>
</feature>
<dbReference type="InterPro" id="IPR046341">
    <property type="entry name" value="SET_dom_sf"/>
</dbReference>
<dbReference type="EMBL" id="BARS01005381">
    <property type="protein sequence ID" value="GAF72517.1"/>
    <property type="molecule type" value="Genomic_DNA"/>
</dbReference>
<dbReference type="InterPro" id="IPR053201">
    <property type="entry name" value="Flavunoidine_N-MTase"/>
</dbReference>
<dbReference type="SUPFAM" id="SSF82199">
    <property type="entry name" value="SET domain"/>
    <property type="match status" value="1"/>
</dbReference>
<gene>
    <name evidence="2" type="ORF">S01H1_10546</name>
</gene>
<evidence type="ECO:0000259" key="1">
    <source>
        <dbReference type="PROSITE" id="PS50280"/>
    </source>
</evidence>
<accession>X0S9C5</accession>
<dbReference type="AlphaFoldDB" id="X0S9C5"/>
<dbReference type="Pfam" id="PF00856">
    <property type="entry name" value="SET"/>
    <property type="match status" value="1"/>
</dbReference>
<proteinExistence type="predicted"/>
<dbReference type="CDD" id="cd20071">
    <property type="entry name" value="SET_SMYD"/>
    <property type="match status" value="1"/>
</dbReference>
<organism evidence="2">
    <name type="scientific">marine sediment metagenome</name>
    <dbReference type="NCBI Taxonomy" id="412755"/>
    <lineage>
        <taxon>unclassified sequences</taxon>
        <taxon>metagenomes</taxon>
        <taxon>ecological metagenomes</taxon>
    </lineage>
</organism>
<evidence type="ECO:0000313" key="2">
    <source>
        <dbReference type="EMBL" id="GAF72517.1"/>
    </source>
</evidence>
<comment type="caution">
    <text evidence="2">The sequence shown here is derived from an EMBL/GenBank/DDBJ whole genome shotgun (WGS) entry which is preliminary data.</text>
</comment>
<sequence>MKKVEIKKTSKKGKGVFALKNIKKGEQIIYISGKVVGVENESKYPEHIREHWHPIDEKNGKRIYILPESPWMYINHSCEPNVGVKHDRYLIAIKDIKKGDEINIDYSTLFLEGWTMKCKCESKNCRKVISTFDKLSPKDQERLKRYVSSYVKRKYMKNLKKK</sequence>
<dbReference type="SMART" id="SM00317">
    <property type="entry name" value="SET"/>
    <property type="match status" value="1"/>
</dbReference>
<dbReference type="Gene3D" id="2.170.270.10">
    <property type="entry name" value="SET domain"/>
    <property type="match status" value="1"/>
</dbReference>
<name>X0S9C5_9ZZZZ</name>
<dbReference type="InterPro" id="IPR001214">
    <property type="entry name" value="SET_dom"/>
</dbReference>
<reference evidence="2" key="1">
    <citation type="journal article" date="2014" name="Front. Microbiol.">
        <title>High frequency of phylogenetically diverse reductive dehalogenase-homologous genes in deep subseafloor sedimentary metagenomes.</title>
        <authorList>
            <person name="Kawai M."/>
            <person name="Futagami T."/>
            <person name="Toyoda A."/>
            <person name="Takaki Y."/>
            <person name="Nishi S."/>
            <person name="Hori S."/>
            <person name="Arai W."/>
            <person name="Tsubouchi T."/>
            <person name="Morono Y."/>
            <person name="Uchiyama I."/>
            <person name="Ito T."/>
            <person name="Fujiyama A."/>
            <person name="Inagaki F."/>
            <person name="Takami H."/>
        </authorList>
    </citation>
    <scope>NUCLEOTIDE SEQUENCE</scope>
    <source>
        <strain evidence="2">Expedition CK06-06</strain>
    </source>
</reference>